<dbReference type="EMBL" id="BCSY01000011">
    <property type="protein sequence ID" value="GAS93426.1"/>
    <property type="molecule type" value="Genomic_DNA"/>
</dbReference>
<protein>
    <recommendedName>
        <fullName evidence="3">Glycosyltransferase family 1 protein</fullName>
    </recommendedName>
</protein>
<dbReference type="AlphaFoldDB" id="A0A100W8C9"/>
<accession>A0A100W8C9</accession>
<reference evidence="2" key="1">
    <citation type="journal article" date="2016" name="Genome Announc.">
        <title>Draft Genome Sequences of Five Rapidly Growing Mycobacterium Species, M. thermoresistibile, M. fortuitum subsp. acetamidolyticum, M. canariasense, M. brisbanense, and M. novocastrense.</title>
        <authorList>
            <person name="Katahira K."/>
            <person name="Ogura Y."/>
            <person name="Gotoh Y."/>
            <person name="Hayashi T."/>
        </authorList>
    </citation>
    <scope>NUCLEOTIDE SEQUENCE [LARGE SCALE GENOMIC DNA]</scope>
    <source>
        <strain evidence="2">JCM15298</strain>
    </source>
</reference>
<evidence type="ECO:0000313" key="2">
    <source>
        <dbReference type="Proteomes" id="UP000069443"/>
    </source>
</evidence>
<dbReference type="Proteomes" id="UP000069443">
    <property type="component" value="Unassembled WGS sequence"/>
</dbReference>
<reference evidence="2" key="2">
    <citation type="submission" date="2016-02" db="EMBL/GenBank/DDBJ databases">
        <title>Draft genome sequence of five rapidly growing Mycobacterium species.</title>
        <authorList>
            <person name="Katahira K."/>
            <person name="Gotou Y."/>
            <person name="Iida K."/>
            <person name="Ogura Y."/>
            <person name="Hayashi T."/>
        </authorList>
    </citation>
    <scope>NUCLEOTIDE SEQUENCE [LARGE SCALE GENOMIC DNA]</scope>
    <source>
        <strain evidence="2">JCM15298</strain>
    </source>
</reference>
<dbReference type="OrthoDB" id="7052726at2"/>
<gene>
    <name evidence="1" type="ORF">RMCC_0392</name>
</gene>
<organism evidence="1 2">
    <name type="scientific">Mycolicibacterium canariasense</name>
    <name type="common">Mycobacterium canariasense</name>
    <dbReference type="NCBI Taxonomy" id="228230"/>
    <lineage>
        <taxon>Bacteria</taxon>
        <taxon>Bacillati</taxon>
        <taxon>Actinomycetota</taxon>
        <taxon>Actinomycetes</taxon>
        <taxon>Mycobacteriales</taxon>
        <taxon>Mycobacteriaceae</taxon>
        <taxon>Mycolicibacterium</taxon>
    </lineage>
</organism>
<dbReference type="STRING" id="228230.RMCC_0392"/>
<dbReference type="RefSeq" id="WP_062654756.1">
    <property type="nucleotide sequence ID" value="NZ_BCSY01000011.1"/>
</dbReference>
<comment type="caution">
    <text evidence="1">The sequence shown here is derived from an EMBL/GenBank/DDBJ whole genome shotgun (WGS) entry which is preliminary data.</text>
</comment>
<name>A0A100W8C9_MYCCR</name>
<evidence type="ECO:0008006" key="3">
    <source>
        <dbReference type="Google" id="ProtNLM"/>
    </source>
</evidence>
<sequence length="374" mass="42949">MGKRTISVFYDGSFYTFKWLKVLLWAKDEFRRHGVAVDFVSPAQYLPFEFGRDSLSGVLARKHFDTLFVAHHHSHFRGLGTLQPAELVTVLEALKARSNMVVWLDTADSTGTCQFEVLPIVDLYFKKQVLKEQSRYFSPIWAGRTFCEYYHSRYGVPDPQLSGLEYRTLDAAHAHKIKVAWNVGAGDIFGRNKCLSYLRPRVYGLPTFVPPRGSRSIGAHFRGSAWSTAAGWQRAKTRELLLRRGDVSHPDVGSKVSHAEYIAEIRNSRTVISPFGWGEICTRDFEAIAYGATLLKPSVEHMDTFPRWYRAWDTYVPIDWDFEDFDDVLDGIRRRPDEYLRIAENAQTMYGNFFLGTEGKRDLVTHVLTNLGWL</sequence>
<keyword evidence="2" id="KW-1185">Reference proteome</keyword>
<proteinExistence type="predicted"/>
<evidence type="ECO:0000313" key="1">
    <source>
        <dbReference type="EMBL" id="GAS93426.1"/>
    </source>
</evidence>